<dbReference type="Gene3D" id="1.10.101.10">
    <property type="entry name" value="PGBD-like superfamily/PGBD"/>
    <property type="match status" value="1"/>
</dbReference>
<dbReference type="Pfam" id="PF01471">
    <property type="entry name" value="PG_binding_1"/>
    <property type="match status" value="1"/>
</dbReference>
<dbReference type="Proteomes" id="UP000199236">
    <property type="component" value="Unassembled WGS sequence"/>
</dbReference>
<dbReference type="OrthoDB" id="5327667at2"/>
<accession>A0A1I5H9Q9</accession>
<dbReference type="SUPFAM" id="SSF47090">
    <property type="entry name" value="PGBD-like"/>
    <property type="match status" value="1"/>
</dbReference>
<evidence type="ECO:0000313" key="2">
    <source>
        <dbReference type="EMBL" id="SFO44919.1"/>
    </source>
</evidence>
<keyword evidence="3" id="KW-1185">Reference proteome</keyword>
<dbReference type="InterPro" id="IPR036365">
    <property type="entry name" value="PGBD-like_sf"/>
</dbReference>
<dbReference type="InterPro" id="IPR036366">
    <property type="entry name" value="PGBDSf"/>
</dbReference>
<dbReference type="RefSeq" id="WP_090072908.1">
    <property type="nucleotide sequence ID" value="NZ_FOVR01000006.1"/>
</dbReference>
<evidence type="ECO:0000259" key="1">
    <source>
        <dbReference type="Pfam" id="PF01471"/>
    </source>
</evidence>
<reference evidence="2 3" key="1">
    <citation type="submission" date="2016-10" db="EMBL/GenBank/DDBJ databases">
        <authorList>
            <person name="de Groot N.N."/>
        </authorList>
    </citation>
    <scope>NUCLEOTIDE SEQUENCE [LARGE SCALE GENOMIC DNA]</scope>
    <source>
        <strain evidence="2 3">CGMCC 1.9157</strain>
    </source>
</reference>
<feature type="domain" description="Peptidoglycan binding-like" evidence="1">
    <location>
        <begin position="7"/>
        <end position="61"/>
    </location>
</feature>
<evidence type="ECO:0000313" key="3">
    <source>
        <dbReference type="Proteomes" id="UP000199236"/>
    </source>
</evidence>
<gene>
    <name evidence="2" type="ORF">SAMN04488056_106108</name>
</gene>
<proteinExistence type="predicted"/>
<protein>
    <submittedName>
        <fullName evidence="2">Putative peptidoglycan binding domain-containing protein</fullName>
    </submittedName>
</protein>
<dbReference type="EMBL" id="FOVR01000006">
    <property type="protein sequence ID" value="SFO44919.1"/>
    <property type="molecule type" value="Genomic_DNA"/>
</dbReference>
<organism evidence="2 3">
    <name type="scientific">Cohaesibacter marisflavi</name>
    <dbReference type="NCBI Taxonomy" id="655353"/>
    <lineage>
        <taxon>Bacteria</taxon>
        <taxon>Pseudomonadati</taxon>
        <taxon>Pseudomonadota</taxon>
        <taxon>Alphaproteobacteria</taxon>
        <taxon>Hyphomicrobiales</taxon>
        <taxon>Cohaesibacteraceae</taxon>
    </lineage>
</organism>
<sequence>MRNLSTEQLRRVQVRLKALGFDPGPIDGLPGPMTSAAIIAFKKSVNLNPRDKVGPITLRMLFEAKTNAKGVELDIPPLARPLIQRLGWHEGRNTLDLMHWFRAFGKMLGNPKQLPWCGEGAENAALEMFPSEPVPSNPFFAQNWRSYGVDAGGPLIGSFGVIRWSAKAGHIGVVANYDRKTGMVTLLGCNQKDRIGYDSFHIRHFIAFRVPPSEEGKIYASFAGTRPSSGYGVTR</sequence>
<dbReference type="InterPro" id="IPR002477">
    <property type="entry name" value="Peptidoglycan-bd-like"/>
</dbReference>
<name>A0A1I5H9Q9_9HYPH</name>
<dbReference type="AlphaFoldDB" id="A0A1I5H9Q9"/>
<dbReference type="STRING" id="655353.SAMN04488056_106108"/>